<feature type="domain" description="EF-hand" evidence="3">
    <location>
        <begin position="183"/>
        <end position="218"/>
    </location>
</feature>
<dbReference type="SMART" id="SM00054">
    <property type="entry name" value="EFh"/>
    <property type="match status" value="4"/>
</dbReference>
<dbReference type="EMBL" id="LGRX02035761">
    <property type="protein sequence ID" value="KAK3233283.1"/>
    <property type="molecule type" value="Genomic_DNA"/>
</dbReference>
<dbReference type="GO" id="GO:0005509">
    <property type="term" value="F:calcium ion binding"/>
    <property type="evidence" value="ECO:0007669"/>
    <property type="project" value="InterPro"/>
</dbReference>
<protein>
    <recommendedName>
        <fullName evidence="3">EF-hand domain-containing protein</fullName>
    </recommendedName>
</protein>
<evidence type="ECO:0000256" key="1">
    <source>
        <dbReference type="ARBA" id="ARBA00022837"/>
    </source>
</evidence>
<dbReference type="InterPro" id="IPR018247">
    <property type="entry name" value="EF_Hand_1_Ca_BS"/>
</dbReference>
<dbReference type="AlphaFoldDB" id="A0AAE0BC75"/>
<evidence type="ECO:0000313" key="4">
    <source>
        <dbReference type="EMBL" id="KAK3233283.1"/>
    </source>
</evidence>
<dbReference type="PROSITE" id="PS50222">
    <property type="entry name" value="EF_HAND_2"/>
    <property type="match status" value="4"/>
</dbReference>
<dbReference type="InterPro" id="IPR052591">
    <property type="entry name" value="CML21-like"/>
</dbReference>
<dbReference type="Gene3D" id="1.10.238.10">
    <property type="entry name" value="EF-hand"/>
    <property type="match status" value="2"/>
</dbReference>
<feature type="region of interest" description="Disordered" evidence="2">
    <location>
        <begin position="1"/>
        <end position="21"/>
    </location>
</feature>
<feature type="domain" description="EF-hand" evidence="3">
    <location>
        <begin position="142"/>
        <end position="177"/>
    </location>
</feature>
<dbReference type="Proteomes" id="UP001190700">
    <property type="component" value="Unassembled WGS sequence"/>
</dbReference>
<dbReference type="SUPFAM" id="SSF47473">
    <property type="entry name" value="EF-hand"/>
    <property type="match status" value="1"/>
</dbReference>
<dbReference type="InterPro" id="IPR011992">
    <property type="entry name" value="EF-hand-dom_pair"/>
</dbReference>
<feature type="domain" description="EF-hand" evidence="3">
    <location>
        <begin position="96"/>
        <end position="126"/>
    </location>
</feature>
<feature type="domain" description="EF-hand" evidence="3">
    <location>
        <begin position="56"/>
        <end position="91"/>
    </location>
</feature>
<dbReference type="Pfam" id="PF13202">
    <property type="entry name" value="EF-hand_5"/>
    <property type="match status" value="2"/>
</dbReference>
<keyword evidence="5" id="KW-1185">Reference proteome</keyword>
<evidence type="ECO:0000256" key="2">
    <source>
        <dbReference type="SAM" id="MobiDB-lite"/>
    </source>
</evidence>
<dbReference type="PROSITE" id="PS00018">
    <property type="entry name" value="EF_HAND_1"/>
    <property type="match status" value="2"/>
</dbReference>
<evidence type="ECO:0000313" key="5">
    <source>
        <dbReference type="Proteomes" id="UP001190700"/>
    </source>
</evidence>
<comment type="caution">
    <text evidence="4">The sequence shown here is derived from an EMBL/GenBank/DDBJ whole genome shotgun (WGS) entry which is preliminary data.</text>
</comment>
<sequence length="223" mass="24691">MGNSCAGGTKKTQKKNNAPAKTTALDLKLREVMQAHGKSSLKSLNSLLMKFSTVGAGFQDCRNAFEEYDRNKNGTIERKELKEVLDQVEGLDANACDEIFKNADMNGDDVISFKEFIVALTLAYFSKSKDGKMSLQLGRFEESIAVAIDAFIFFDTDLDGTLQKEEVLSTFNQATSSARSSRGAPHASRQRFEEMDWDADGTISFTEFLFALTGWAGIEEDDE</sequence>
<keyword evidence="1" id="KW-0106">Calcium</keyword>
<dbReference type="CDD" id="cd00051">
    <property type="entry name" value="EFh"/>
    <property type="match status" value="1"/>
</dbReference>
<organism evidence="4 5">
    <name type="scientific">Cymbomonas tetramitiformis</name>
    <dbReference type="NCBI Taxonomy" id="36881"/>
    <lineage>
        <taxon>Eukaryota</taxon>
        <taxon>Viridiplantae</taxon>
        <taxon>Chlorophyta</taxon>
        <taxon>Pyramimonadophyceae</taxon>
        <taxon>Pyramimonadales</taxon>
        <taxon>Pyramimonadaceae</taxon>
        <taxon>Cymbomonas</taxon>
    </lineage>
</organism>
<dbReference type="PANTHER" id="PTHR23064">
    <property type="entry name" value="TROPONIN"/>
    <property type="match status" value="1"/>
</dbReference>
<reference evidence="4 5" key="1">
    <citation type="journal article" date="2015" name="Genome Biol. Evol.">
        <title>Comparative Genomics of a Bacterivorous Green Alga Reveals Evolutionary Causalities and Consequences of Phago-Mixotrophic Mode of Nutrition.</title>
        <authorList>
            <person name="Burns J.A."/>
            <person name="Paasch A."/>
            <person name="Narechania A."/>
            <person name="Kim E."/>
        </authorList>
    </citation>
    <scope>NUCLEOTIDE SEQUENCE [LARGE SCALE GENOMIC DNA]</scope>
    <source>
        <strain evidence="4 5">PLY_AMNH</strain>
    </source>
</reference>
<proteinExistence type="predicted"/>
<gene>
    <name evidence="4" type="ORF">CYMTET_56412</name>
</gene>
<name>A0AAE0BC75_9CHLO</name>
<dbReference type="Pfam" id="PF13499">
    <property type="entry name" value="EF-hand_7"/>
    <property type="match status" value="1"/>
</dbReference>
<dbReference type="InterPro" id="IPR002048">
    <property type="entry name" value="EF_hand_dom"/>
</dbReference>
<evidence type="ECO:0000259" key="3">
    <source>
        <dbReference type="PROSITE" id="PS50222"/>
    </source>
</evidence>
<accession>A0AAE0BC75</accession>